<comment type="caution">
    <text evidence="1">The sequence shown here is derived from an EMBL/GenBank/DDBJ whole genome shotgun (WGS) entry which is preliminary data.</text>
</comment>
<dbReference type="PROSITE" id="PS51257">
    <property type="entry name" value="PROKAR_LIPOPROTEIN"/>
    <property type="match status" value="1"/>
</dbReference>
<gene>
    <name evidence="1" type="ORF">CHR90_17310</name>
</gene>
<dbReference type="EMBL" id="NOXS01000035">
    <property type="protein sequence ID" value="OYQ16742.1"/>
    <property type="molecule type" value="Genomic_DNA"/>
</dbReference>
<proteinExistence type="predicted"/>
<evidence type="ECO:0000313" key="2">
    <source>
        <dbReference type="Proteomes" id="UP000216361"/>
    </source>
</evidence>
<dbReference type="Gene3D" id="3.30.1150.10">
    <property type="match status" value="1"/>
</dbReference>
<evidence type="ECO:0008006" key="3">
    <source>
        <dbReference type="Google" id="ProtNLM"/>
    </source>
</evidence>
<dbReference type="SUPFAM" id="SSF74653">
    <property type="entry name" value="TolA/TonB C-terminal domain"/>
    <property type="match status" value="1"/>
</dbReference>
<dbReference type="AlphaFoldDB" id="A0A255XIN3"/>
<reference evidence="1 2" key="1">
    <citation type="submission" date="2017-07" db="EMBL/GenBank/DDBJ databases">
        <title>Elstera cyanobacteriorum sp. nov., a novel bacterium isolated from cyanobacterial aggregates in a eutrophic lake.</title>
        <authorList>
            <person name="Cai H."/>
        </authorList>
    </citation>
    <scope>NUCLEOTIDE SEQUENCE [LARGE SCALE GENOMIC DNA]</scope>
    <source>
        <strain evidence="1 2">TH019</strain>
    </source>
</reference>
<name>A0A255XIN3_9PROT</name>
<protein>
    <recommendedName>
        <fullName evidence="3">TonB C-terminal domain-containing protein</fullName>
    </recommendedName>
</protein>
<sequence length="138" mass="14432">MMDGWRAGGWPLVVLALGLSACSSPTPPVARAPEASATPPSQYKTGRFDGIAQALKPCWNVDPRAATDPIEVRVFVAADGRVKGAELVDPSQATKSPEMRAAATAALRAFMNPACNKLPVDGLKSPSFVVQFDPAVGK</sequence>
<keyword evidence="2" id="KW-1185">Reference proteome</keyword>
<evidence type="ECO:0000313" key="1">
    <source>
        <dbReference type="EMBL" id="OYQ16742.1"/>
    </source>
</evidence>
<organism evidence="1 2">
    <name type="scientific">Elstera cyanobacteriorum</name>
    <dbReference type="NCBI Taxonomy" id="2022747"/>
    <lineage>
        <taxon>Bacteria</taxon>
        <taxon>Pseudomonadati</taxon>
        <taxon>Pseudomonadota</taxon>
        <taxon>Alphaproteobacteria</taxon>
        <taxon>Rhodospirillales</taxon>
        <taxon>Rhodospirillaceae</taxon>
        <taxon>Elstera</taxon>
    </lineage>
</organism>
<accession>A0A255XIN3</accession>
<dbReference type="Proteomes" id="UP000216361">
    <property type="component" value="Unassembled WGS sequence"/>
</dbReference>